<protein>
    <submittedName>
        <fullName evidence="2">Uncharacterized protein</fullName>
    </submittedName>
</protein>
<feature type="transmembrane region" description="Helical" evidence="1">
    <location>
        <begin position="40"/>
        <end position="56"/>
    </location>
</feature>
<sequence>MSINRTSALFNTVRKNTNVLRRDVQPHEANRLQRSGPNNLAIVGIIAALGGAYIFYESRQVDKVKEDIATQSLKEPKKNVAGGGGAEIKR</sequence>
<keyword evidence="1" id="KW-1133">Transmembrane helix</keyword>
<organism evidence="2 3">
    <name type="scientific">Phycomyces blakesleeanus</name>
    <dbReference type="NCBI Taxonomy" id="4837"/>
    <lineage>
        <taxon>Eukaryota</taxon>
        <taxon>Fungi</taxon>
        <taxon>Fungi incertae sedis</taxon>
        <taxon>Mucoromycota</taxon>
        <taxon>Mucoromycotina</taxon>
        <taxon>Mucoromycetes</taxon>
        <taxon>Mucorales</taxon>
        <taxon>Phycomycetaceae</taxon>
        <taxon>Phycomyces</taxon>
    </lineage>
</organism>
<accession>A0ABR3AII6</accession>
<comment type="caution">
    <text evidence="2">The sequence shown here is derived from an EMBL/GenBank/DDBJ whole genome shotgun (WGS) entry which is preliminary data.</text>
</comment>
<keyword evidence="1" id="KW-0472">Membrane</keyword>
<keyword evidence="3" id="KW-1185">Reference proteome</keyword>
<keyword evidence="1" id="KW-0812">Transmembrane</keyword>
<proteinExistence type="predicted"/>
<evidence type="ECO:0000313" key="2">
    <source>
        <dbReference type="EMBL" id="KAL0074705.1"/>
    </source>
</evidence>
<evidence type="ECO:0000256" key="1">
    <source>
        <dbReference type="SAM" id="Phobius"/>
    </source>
</evidence>
<name>A0ABR3AII6_PHYBL</name>
<evidence type="ECO:0000313" key="3">
    <source>
        <dbReference type="Proteomes" id="UP001448207"/>
    </source>
</evidence>
<dbReference type="Proteomes" id="UP001448207">
    <property type="component" value="Unassembled WGS sequence"/>
</dbReference>
<reference evidence="2 3" key="1">
    <citation type="submission" date="2024-04" db="EMBL/GenBank/DDBJ databases">
        <title>Symmetric and asymmetric DNA N6-adenine methylation regulates different biological responses in Mucorales.</title>
        <authorList>
            <consortium name="Lawrence Berkeley National Laboratory"/>
            <person name="Lax C."/>
            <person name="Mondo S.J."/>
            <person name="Osorio-Concepcion M."/>
            <person name="Muszewska A."/>
            <person name="Corrochano-Luque M."/>
            <person name="Gutierrez G."/>
            <person name="Riley R."/>
            <person name="Lipzen A."/>
            <person name="Guo J."/>
            <person name="Hundley H."/>
            <person name="Amirebrahimi M."/>
            <person name="Ng V."/>
            <person name="Lorenzo-Gutierrez D."/>
            <person name="Binder U."/>
            <person name="Yang J."/>
            <person name="Song Y."/>
            <person name="Canovas D."/>
            <person name="Navarro E."/>
            <person name="Freitag M."/>
            <person name="Gabaldon T."/>
            <person name="Grigoriev I.V."/>
            <person name="Corrochano L.M."/>
            <person name="Nicolas F.E."/>
            <person name="Garre V."/>
        </authorList>
    </citation>
    <scope>NUCLEOTIDE SEQUENCE [LARGE SCALE GENOMIC DNA]</scope>
    <source>
        <strain evidence="2 3">L51</strain>
    </source>
</reference>
<dbReference type="EMBL" id="JBCLYO010000040">
    <property type="protein sequence ID" value="KAL0074705.1"/>
    <property type="molecule type" value="Genomic_DNA"/>
</dbReference>
<gene>
    <name evidence="2" type="ORF">J3Q64DRAFT_1841930</name>
</gene>